<dbReference type="GO" id="GO:0016020">
    <property type="term" value="C:membrane"/>
    <property type="evidence" value="ECO:0007669"/>
    <property type="project" value="UniProtKB-SubCell"/>
</dbReference>
<dbReference type="AlphaFoldDB" id="A0A139AZU1"/>
<feature type="transmembrane region" description="Helical" evidence="6">
    <location>
        <begin position="171"/>
        <end position="191"/>
    </location>
</feature>
<evidence type="ECO:0000256" key="1">
    <source>
        <dbReference type="ARBA" id="ARBA00004141"/>
    </source>
</evidence>
<name>A0A139AZU1_GONPJ</name>
<protein>
    <recommendedName>
        <fullName evidence="9">Amino acid transporter</fullName>
    </recommendedName>
</protein>
<dbReference type="GO" id="GO:0022857">
    <property type="term" value="F:transmembrane transporter activity"/>
    <property type="evidence" value="ECO:0007669"/>
    <property type="project" value="InterPro"/>
</dbReference>
<feature type="transmembrane region" description="Helical" evidence="6">
    <location>
        <begin position="197"/>
        <end position="217"/>
    </location>
</feature>
<evidence type="ECO:0008006" key="9">
    <source>
        <dbReference type="Google" id="ProtNLM"/>
    </source>
</evidence>
<dbReference type="OrthoDB" id="10054429at2759"/>
<dbReference type="PANTHER" id="PTHR45649">
    <property type="entry name" value="AMINO-ACID PERMEASE BAT1"/>
    <property type="match status" value="1"/>
</dbReference>
<feature type="transmembrane region" description="Helical" evidence="6">
    <location>
        <begin position="66"/>
        <end position="88"/>
    </location>
</feature>
<evidence type="ECO:0000256" key="2">
    <source>
        <dbReference type="ARBA" id="ARBA00022448"/>
    </source>
</evidence>
<keyword evidence="5 6" id="KW-0472">Membrane</keyword>
<dbReference type="OMA" id="AIVFCCI"/>
<dbReference type="PANTHER" id="PTHR45649:SF26">
    <property type="entry name" value="OS04G0435100 PROTEIN"/>
    <property type="match status" value="1"/>
</dbReference>
<evidence type="ECO:0000256" key="5">
    <source>
        <dbReference type="ARBA" id="ARBA00023136"/>
    </source>
</evidence>
<feature type="transmembrane region" description="Helical" evidence="6">
    <location>
        <begin position="263"/>
        <end position="284"/>
    </location>
</feature>
<evidence type="ECO:0000256" key="3">
    <source>
        <dbReference type="ARBA" id="ARBA00022692"/>
    </source>
</evidence>
<feature type="transmembrane region" description="Helical" evidence="6">
    <location>
        <begin position="238"/>
        <end position="257"/>
    </location>
</feature>
<sequence length="324" mass="35822">MLVMSPTKATVQGTFGTFVDSTGWDNPTAVTQLGLLMPIWVFWGYDASAHLSEETLDSSSTPARSIVIALAASQILGYAFVLILNFTVSDIDAVLQCRFNQPLVCAFEQGTGGSKSATMFLTIWMIFQFIWNIQTALNGASRALYAWARDGAIPKFFHWVHPETKQPLRTVWFFTFVGCVLLLANFGSSVAVSAFSAFSTIGMNVAYAIPTICKLIWARDTFKQSAFNLGRLSIPINIISVFWMFYVVAILCMPQVMPVNGQTLNYSPIMLGGVTILITIYWFAGARKWFTGPKMHITLEEAQELEKLKLDEDAKKASELGVSA</sequence>
<dbReference type="Proteomes" id="UP000070544">
    <property type="component" value="Unassembled WGS sequence"/>
</dbReference>
<evidence type="ECO:0000256" key="6">
    <source>
        <dbReference type="SAM" id="Phobius"/>
    </source>
</evidence>
<comment type="subcellular location">
    <subcellularLocation>
        <location evidence="1">Membrane</location>
        <topology evidence="1">Multi-pass membrane protein</topology>
    </subcellularLocation>
</comment>
<evidence type="ECO:0000313" key="8">
    <source>
        <dbReference type="Proteomes" id="UP000070544"/>
    </source>
</evidence>
<keyword evidence="3 6" id="KW-0812">Transmembrane</keyword>
<keyword evidence="4 6" id="KW-1133">Transmembrane helix</keyword>
<reference evidence="7 8" key="1">
    <citation type="journal article" date="2015" name="Genome Biol. Evol.">
        <title>Phylogenomic analyses indicate that early fungi evolved digesting cell walls of algal ancestors of land plants.</title>
        <authorList>
            <person name="Chang Y."/>
            <person name="Wang S."/>
            <person name="Sekimoto S."/>
            <person name="Aerts A.L."/>
            <person name="Choi C."/>
            <person name="Clum A."/>
            <person name="LaButti K.M."/>
            <person name="Lindquist E.A."/>
            <person name="Yee Ngan C."/>
            <person name="Ohm R.A."/>
            <person name="Salamov A.A."/>
            <person name="Grigoriev I.V."/>
            <person name="Spatafora J.W."/>
            <person name="Berbee M.L."/>
        </authorList>
    </citation>
    <scope>NUCLEOTIDE SEQUENCE [LARGE SCALE GENOMIC DNA]</scope>
    <source>
        <strain evidence="7 8">JEL478</strain>
    </source>
</reference>
<gene>
    <name evidence="7" type="ORF">M427DRAFT_161322</name>
</gene>
<dbReference type="Gene3D" id="1.20.1740.10">
    <property type="entry name" value="Amino acid/polyamine transporter I"/>
    <property type="match status" value="1"/>
</dbReference>
<evidence type="ECO:0000256" key="4">
    <source>
        <dbReference type="ARBA" id="ARBA00022989"/>
    </source>
</evidence>
<accession>A0A139AZU1</accession>
<organism evidence="7 8">
    <name type="scientific">Gonapodya prolifera (strain JEL478)</name>
    <name type="common">Monoblepharis prolifera</name>
    <dbReference type="NCBI Taxonomy" id="1344416"/>
    <lineage>
        <taxon>Eukaryota</taxon>
        <taxon>Fungi</taxon>
        <taxon>Fungi incertae sedis</taxon>
        <taxon>Chytridiomycota</taxon>
        <taxon>Chytridiomycota incertae sedis</taxon>
        <taxon>Monoblepharidomycetes</taxon>
        <taxon>Monoblepharidales</taxon>
        <taxon>Gonapodyaceae</taxon>
        <taxon>Gonapodya</taxon>
    </lineage>
</organism>
<dbReference type="Pfam" id="PF13520">
    <property type="entry name" value="AA_permease_2"/>
    <property type="match status" value="1"/>
</dbReference>
<keyword evidence="2" id="KW-0813">Transport</keyword>
<evidence type="ECO:0000313" key="7">
    <source>
        <dbReference type="EMBL" id="KXS21995.1"/>
    </source>
</evidence>
<keyword evidence="8" id="KW-1185">Reference proteome</keyword>
<dbReference type="EMBL" id="KQ965731">
    <property type="protein sequence ID" value="KXS21995.1"/>
    <property type="molecule type" value="Genomic_DNA"/>
</dbReference>
<dbReference type="STRING" id="1344416.A0A139AZU1"/>
<proteinExistence type="predicted"/>
<dbReference type="InterPro" id="IPR002293">
    <property type="entry name" value="AA/rel_permease1"/>
</dbReference>